<sequence length="1468" mass="165232">MSLFQKPDLFRCQHNFFLYGILLVATLLAIVFAQVNIPIGQQFPGGGVGGFPGGAIPPGGQNIAPGQNIPGVPPGGAGGVLFTGTGTNPFYGVNLVPFGPENGDLEVAEGFLTSGQTVDLYLFFPFYGGWYNYTTVSVNGYMAFATVLDQGPTINVGPDSTDWPRVQDPAMIAPYLCKQQINQDQIPGLRAGVFFRVILRSSLFGQGILDSGINALGGTTLQSSFFGQPAGQACPGTPGSYVRCDANSDYFLDVMMQWIEDGVAGGNMFRADAAIVVTWYNTAPAVSGRSDIDSNMLATYQAIWLTDRAARLSYVILNYDKLGFDAADFRGNSRSGRCRALFNGGNHTGLVDVDPTQLYKNTPKVLAQRSGVPHVVRGRYMFRVDDVVRPGGCSNKTGGTYPILIYPNIINMLGEMYIDINAMCLDRTQTYILMIEQRETASCVVLNPSIARCNIPRIYDWGTKTLYFQPQTGLATDEKAYVGYAYFVPPTLDPMRLDIGNLYDWYKNPLPSTVMPLSWYPRNFTNPDLITFNTNFQMSNDAIYSVQLGLYVIGYKEALDESLKKFRPMYRTLARLATYTNNNSPYFRIYPQEERINLYQIEQWFLTDWERMNDLFTYRVGFLKLAPIRTGFQNSTDVGPGLVSAPISLHWLWTSNNPQFYGTTFTTTETEARAAFVSEKARQMCHDWYDEDGALENFIRDVETNASCPCIEAQARNDLGRFMPHPRCSQAFRDITCTETIGAQNCYMSAQNVYGSYAGRNSFDQTAGRRIQTHYGQVCCYDKEGFLQQTTYEPVVKVIQDMFYNPGYPLRSYEFGADPYLGQFEVPGMSSFNSDYMPYHLCCKFAKFRCQMFYWRRPSSACQNYQPPAMGYIMGAGTTNTIDNQKFIFNQPGTFNLLYSPQTLFTPEVRIQVRLERYPNRRVDWSLLGHWMNQGDLVQPTNVTVVTGIALEATGTDRVIITCRGDTRRFRYRTNIIVGNILRYFDTMRLQRFNGVLIYVNNVERGQPEIYVVLEEAEIGVYISESYALDIDRLSMYQESMGFLSVELSVPPKYGVTPDGNNINSVAYRAFYDLPRVAGLLRPFPDQGGIGGFYTGITINDVNSAQYNQQIISSYMVPGTGGYTGVQQAPPGTLGQFMPTDNMFLTSKDADRAFDVFPEVSMAHTPIYLVAPKYQTGRYAFYPQYGQDMINLLQTCQNLQTNPNIALQPLQSQIFFQFGSTQCPDNPTQITQDCGDSVPCLFDHTYFNSRILGMEIQNVWSAFQTDRNMAQRQYNSCGPINVEYPEYLTKTPAFGSGYLDGDTVRFGCFQTHWIKGDYEYKCSMVVDYNDPNNYRFEWNKGWQPWCRSREMENFLQWLAAIFGTMGIIISILLVFLAFWCIKQKRRQTDSDIYKAPIRPRSVSPPFTRNLGEINEAYDNEQRAAAAAARPASPESELRMRQNAASVTDIGGRLSPASSRQFVGLNTSV</sequence>
<evidence type="ECO:0000256" key="4">
    <source>
        <dbReference type="ARBA" id="ARBA00023136"/>
    </source>
</evidence>
<dbReference type="GO" id="GO:0016020">
    <property type="term" value="C:membrane"/>
    <property type="evidence" value="ECO:0007669"/>
    <property type="project" value="UniProtKB-SubCell"/>
</dbReference>
<dbReference type="PANTHER" id="PTHR13802">
    <property type="entry name" value="MUCIN 4-RELATED"/>
    <property type="match status" value="1"/>
</dbReference>
<dbReference type="Proteomes" id="UP000887540">
    <property type="component" value="Unplaced"/>
</dbReference>
<dbReference type="Pfam" id="PF24469">
    <property type="entry name" value="F54D1_6_C"/>
    <property type="match status" value="1"/>
</dbReference>
<dbReference type="InterPro" id="IPR056075">
    <property type="entry name" value="DUF7658"/>
</dbReference>
<dbReference type="InterPro" id="IPR005533">
    <property type="entry name" value="AMOP_dom"/>
</dbReference>
<organism evidence="8 9">
    <name type="scientific">Acrobeloides nanus</name>
    <dbReference type="NCBI Taxonomy" id="290746"/>
    <lineage>
        <taxon>Eukaryota</taxon>
        <taxon>Metazoa</taxon>
        <taxon>Ecdysozoa</taxon>
        <taxon>Nematoda</taxon>
        <taxon>Chromadorea</taxon>
        <taxon>Rhabditida</taxon>
        <taxon>Tylenchina</taxon>
        <taxon>Cephalobomorpha</taxon>
        <taxon>Cephaloboidea</taxon>
        <taxon>Cephalobidae</taxon>
        <taxon>Acrobeloides</taxon>
    </lineage>
</organism>
<evidence type="ECO:0000256" key="5">
    <source>
        <dbReference type="SAM" id="Phobius"/>
    </source>
</evidence>
<dbReference type="Pfam" id="PF24464">
    <property type="entry name" value="Ig_F54D1_6_2"/>
    <property type="match status" value="1"/>
</dbReference>
<feature type="domain" description="NIDO" evidence="7">
    <location>
        <begin position="224"/>
        <end position="387"/>
    </location>
</feature>
<dbReference type="Pfam" id="PF03782">
    <property type="entry name" value="AMOP"/>
    <property type="match status" value="1"/>
</dbReference>
<comment type="subcellular location">
    <subcellularLocation>
        <location evidence="1">Membrane</location>
    </subcellularLocation>
</comment>
<evidence type="ECO:0000256" key="3">
    <source>
        <dbReference type="ARBA" id="ARBA00022989"/>
    </source>
</evidence>
<proteinExistence type="predicted"/>
<evidence type="ECO:0000259" key="6">
    <source>
        <dbReference type="PROSITE" id="PS50856"/>
    </source>
</evidence>
<evidence type="ECO:0000313" key="8">
    <source>
        <dbReference type="Proteomes" id="UP000887540"/>
    </source>
</evidence>
<dbReference type="PANTHER" id="PTHR13802:SF60">
    <property type="entry name" value="PROTEIN CBG06057"/>
    <property type="match status" value="1"/>
</dbReference>
<dbReference type="Pfam" id="PF24462">
    <property type="entry name" value="Ig_F54D1_6"/>
    <property type="match status" value="1"/>
</dbReference>
<evidence type="ECO:0000259" key="7">
    <source>
        <dbReference type="PROSITE" id="PS51220"/>
    </source>
</evidence>
<keyword evidence="3 5" id="KW-1133">Transmembrane helix</keyword>
<dbReference type="Pfam" id="PF24678">
    <property type="entry name" value="DUF7658"/>
    <property type="match status" value="1"/>
</dbReference>
<keyword evidence="8" id="KW-1185">Reference proteome</keyword>
<keyword evidence="4 5" id="KW-0472">Membrane</keyword>
<keyword evidence="2 5" id="KW-0812">Transmembrane</keyword>
<dbReference type="GO" id="GO:0007160">
    <property type="term" value="P:cell-matrix adhesion"/>
    <property type="evidence" value="ECO:0007669"/>
    <property type="project" value="InterPro"/>
</dbReference>
<dbReference type="SMART" id="SM00539">
    <property type="entry name" value="NIDO"/>
    <property type="match status" value="1"/>
</dbReference>
<protein>
    <submittedName>
        <fullName evidence="9">Uncharacterized protein</fullName>
    </submittedName>
</protein>
<dbReference type="WBParaSite" id="ACRNAN_scaffold169.g13734.t1">
    <property type="protein sequence ID" value="ACRNAN_scaffold169.g13734.t1"/>
    <property type="gene ID" value="ACRNAN_scaffold169.g13734"/>
</dbReference>
<dbReference type="InterPro" id="IPR003886">
    <property type="entry name" value="NIDO_dom"/>
</dbReference>
<evidence type="ECO:0000256" key="1">
    <source>
        <dbReference type="ARBA" id="ARBA00004370"/>
    </source>
</evidence>
<name>A0A914D121_9BILA</name>
<reference evidence="9" key="1">
    <citation type="submission" date="2022-11" db="UniProtKB">
        <authorList>
            <consortium name="WormBaseParasite"/>
        </authorList>
    </citation>
    <scope>IDENTIFICATION</scope>
</reference>
<dbReference type="InterPro" id="IPR057019">
    <property type="entry name" value="F54D1_6-like_Ig-like_2"/>
</dbReference>
<dbReference type="PROSITE" id="PS50856">
    <property type="entry name" value="AMOP"/>
    <property type="match status" value="1"/>
</dbReference>
<evidence type="ECO:0000313" key="9">
    <source>
        <dbReference type="WBParaSite" id="ACRNAN_scaffold169.g13734.t1"/>
    </source>
</evidence>
<dbReference type="InterPro" id="IPR051495">
    <property type="entry name" value="Epithelial_Barrier/Signaling"/>
</dbReference>
<evidence type="ECO:0000256" key="2">
    <source>
        <dbReference type="ARBA" id="ARBA00022692"/>
    </source>
</evidence>
<dbReference type="Pfam" id="PF06119">
    <property type="entry name" value="NIDO"/>
    <property type="match status" value="1"/>
</dbReference>
<feature type="domain" description="AMOP" evidence="6">
    <location>
        <begin position="677"/>
        <end position="857"/>
    </location>
</feature>
<feature type="transmembrane region" description="Helical" evidence="5">
    <location>
        <begin position="1354"/>
        <end position="1381"/>
    </location>
</feature>
<dbReference type="PROSITE" id="PS51220">
    <property type="entry name" value="NIDO"/>
    <property type="match status" value="1"/>
</dbReference>
<dbReference type="InterPro" id="IPR057017">
    <property type="entry name" value="F54D1_6-like_C"/>
</dbReference>
<dbReference type="InterPro" id="IPR057018">
    <property type="entry name" value="F54D1_6-like_Ig-like"/>
</dbReference>
<accession>A0A914D121</accession>
<dbReference type="SMART" id="SM00723">
    <property type="entry name" value="AMOP"/>
    <property type="match status" value="1"/>
</dbReference>
<feature type="transmembrane region" description="Helical" evidence="5">
    <location>
        <begin position="16"/>
        <end position="35"/>
    </location>
</feature>